<name>A0A7X5U885_9GAMM</name>
<keyword evidence="2" id="KW-1185">Reference proteome</keyword>
<comment type="caution">
    <text evidence="1">The sequence shown here is derived from an EMBL/GenBank/DDBJ whole genome shotgun (WGS) entry which is preliminary data.</text>
</comment>
<dbReference type="AlphaFoldDB" id="A0A7X5U885"/>
<evidence type="ECO:0000313" key="1">
    <source>
        <dbReference type="EMBL" id="NII05657.1"/>
    </source>
</evidence>
<proteinExistence type="predicted"/>
<accession>A0A7X5U885</accession>
<dbReference type="Proteomes" id="UP000490980">
    <property type="component" value="Unassembled WGS sequence"/>
</dbReference>
<protein>
    <submittedName>
        <fullName evidence="1">Uncharacterized protein</fullName>
    </submittedName>
</protein>
<dbReference type="EMBL" id="JAARLZ010000002">
    <property type="protein sequence ID" value="NII05657.1"/>
    <property type="molecule type" value="Genomic_DNA"/>
</dbReference>
<dbReference type="RefSeq" id="WP_166946747.1">
    <property type="nucleotide sequence ID" value="NZ_JAARLZ010000002.1"/>
</dbReference>
<evidence type="ECO:0000313" key="2">
    <source>
        <dbReference type="Proteomes" id="UP000490980"/>
    </source>
</evidence>
<reference evidence="1 2" key="1">
    <citation type="submission" date="2020-03" db="EMBL/GenBank/DDBJ databases">
        <authorList>
            <person name="Lai Q."/>
        </authorList>
    </citation>
    <scope>NUCLEOTIDE SEQUENCE [LARGE SCALE GENOMIC DNA]</scope>
    <source>
        <strain evidence="1 2">CCUG 25036</strain>
    </source>
</reference>
<sequence>MPFDYLAAFPIPAHVLPPRLRGLLEPVGLSPEQVVEVASMHESDLHGGQAEHLHLLMAVVPGLDEGGIEVPSEAGNGVVEYSVPAGDERGCSASFVPSISGYDYIVAAWGNGSFYTFNLAEKVWMTLGLTPRCVGNDQQRLVYDDLGLPEIGVAEGEVSSDYHWSLKRSVSWRMSNEYLRRYLWLRGARGVRVFYYSALLPDGPEVRAIMGGEPHLVRKPAEGVAWYELDIREHRGGLLLQLWASVEAVMPDLCPEQTAEGIQWPGDAEPMTHARANALVGHDTVYLDDRFLEKYEQSVFYDSTPAHVWDKWSCSPSYRGQWSFTECQRVGRNLIQVPMRELYKPKPDREIVHARSFAIDPAGLAHVDLEEEHVVAKVQRLLDVLLRLGDGLSALGATVGLNKSAVELTGFDRAEVAANGWLAYPALGRLAQVAPLNMTQQMFLARCKGLHEVWQRLPNGYLKLLLERAGCPKGAVKELGSLRLLQALLNVIEGLNAHEEASDAFASAKEPEGWNDRNESTAPLFLNNDLRIADAHEAVERCLTTLQRLGFDIANVNSGYGRALDFVLDGVINALRTVATAIEKLLRPA</sequence>
<organism evidence="1 2">
    <name type="scientific">Luteibacter anthropi</name>
    <dbReference type="NCBI Taxonomy" id="564369"/>
    <lineage>
        <taxon>Bacteria</taxon>
        <taxon>Pseudomonadati</taxon>
        <taxon>Pseudomonadota</taxon>
        <taxon>Gammaproteobacteria</taxon>
        <taxon>Lysobacterales</taxon>
        <taxon>Rhodanobacteraceae</taxon>
        <taxon>Luteibacter</taxon>
    </lineage>
</organism>
<gene>
    <name evidence="1" type="ORF">HBF25_04530</name>
</gene>